<keyword evidence="6 8" id="KW-1133">Transmembrane helix</keyword>
<comment type="subcellular location">
    <subcellularLocation>
        <location evidence="1">Cell inner membrane</location>
        <topology evidence="1">Multi-pass membrane protein</topology>
    </subcellularLocation>
</comment>
<feature type="transmembrane region" description="Helical" evidence="8">
    <location>
        <begin position="205"/>
        <end position="225"/>
    </location>
</feature>
<evidence type="ECO:0000259" key="9">
    <source>
        <dbReference type="PROSITE" id="PS50850"/>
    </source>
</evidence>
<dbReference type="STRING" id="95161.SAMN05660874_02398"/>
<dbReference type="Proteomes" id="UP000198852">
    <property type="component" value="Unassembled WGS sequence"/>
</dbReference>
<dbReference type="PANTHER" id="PTHR23501">
    <property type="entry name" value="MAJOR FACILITATOR SUPERFAMILY"/>
    <property type="match status" value="1"/>
</dbReference>
<evidence type="ECO:0000313" key="10">
    <source>
        <dbReference type="EMBL" id="SFS65993.1"/>
    </source>
</evidence>
<feature type="transmembrane region" description="Helical" evidence="8">
    <location>
        <begin position="231"/>
        <end position="254"/>
    </location>
</feature>
<dbReference type="InterPro" id="IPR020846">
    <property type="entry name" value="MFS_dom"/>
</dbReference>
<dbReference type="PRINTS" id="PR01036">
    <property type="entry name" value="TCRTETB"/>
</dbReference>
<dbReference type="FunFam" id="1.20.1720.10:FF:000004">
    <property type="entry name" value="EmrB/QacA family drug resistance transporter"/>
    <property type="match status" value="1"/>
</dbReference>
<dbReference type="Gene3D" id="1.20.1250.20">
    <property type="entry name" value="MFS general substrate transporter like domains"/>
    <property type="match status" value="1"/>
</dbReference>
<feature type="transmembrane region" description="Helical" evidence="8">
    <location>
        <begin position="110"/>
        <end position="134"/>
    </location>
</feature>
<name>A0A1I6RMM4_9PSEU</name>
<proteinExistence type="inferred from homology"/>
<dbReference type="InterPro" id="IPR011701">
    <property type="entry name" value="MFS"/>
</dbReference>
<feature type="transmembrane region" description="Helical" evidence="8">
    <location>
        <begin position="54"/>
        <end position="73"/>
    </location>
</feature>
<evidence type="ECO:0000256" key="5">
    <source>
        <dbReference type="ARBA" id="ARBA00022692"/>
    </source>
</evidence>
<feature type="transmembrane region" description="Helical" evidence="8">
    <location>
        <begin position="301"/>
        <end position="324"/>
    </location>
</feature>
<dbReference type="Pfam" id="PF07690">
    <property type="entry name" value="MFS_1"/>
    <property type="match status" value="1"/>
</dbReference>
<feature type="transmembrane region" description="Helical" evidence="8">
    <location>
        <begin position="20"/>
        <end position="42"/>
    </location>
</feature>
<evidence type="ECO:0000256" key="1">
    <source>
        <dbReference type="ARBA" id="ARBA00004429"/>
    </source>
</evidence>
<comment type="similarity">
    <text evidence="2">Belongs to the major facilitator superfamily. TCR/Tet family.</text>
</comment>
<sequence length="488" mass="50641">MEFVPASSSAVGLRSERGPILLALMLSTALVALDATIIATASSTIARDLGSFAQVPWLFSAYMLAQAVSTPLFGRLADVLGRKRLMLAGVGFFLVGSVLCGAAWSMPVLIVGRVLQGLGAGAVMPVSLTIAADIYTLQERAKTQGYLASVWAISSVVGPTLGGVFSEFVSWRWIFWINLPLCFAAATMLVLKYHESPREGDREPIDYLGATLLTAGSTLMLLGLLEGGTSWAWLSVPSVAIFAAAVLLLAGFAVHALRSSHPMLNLRLLRNRVVGVPTAIALLVGVIVLGLSTYVPIYAQGVLGVGPLIAGFALAAMTVGWPLAATNAGRVYLALGFRWTALIGASFVTVGTALTLLLGESSTVITVGIFTFVVGIGMGLTAVPTLIASQSSAQFSERGAVTGINMFARSLGSAVGVAICGAIINARTTASADGTPSGPGLMDALHVVFGLLFLVGATLLVLAYFMPHDHPAEQSAKTDQTDQTTTSV</sequence>
<evidence type="ECO:0000256" key="3">
    <source>
        <dbReference type="ARBA" id="ARBA00022448"/>
    </source>
</evidence>
<feature type="transmembrane region" description="Helical" evidence="8">
    <location>
        <begin position="364"/>
        <end position="388"/>
    </location>
</feature>
<feature type="transmembrane region" description="Helical" evidence="8">
    <location>
        <begin position="171"/>
        <end position="193"/>
    </location>
</feature>
<feature type="transmembrane region" description="Helical" evidence="8">
    <location>
        <begin position="444"/>
        <end position="465"/>
    </location>
</feature>
<protein>
    <submittedName>
        <fullName evidence="10">Drug resistance transporter, EmrB/QacA subfamily</fullName>
    </submittedName>
</protein>
<keyword evidence="11" id="KW-1185">Reference proteome</keyword>
<dbReference type="GO" id="GO:0005886">
    <property type="term" value="C:plasma membrane"/>
    <property type="evidence" value="ECO:0007669"/>
    <property type="project" value="UniProtKB-SubCell"/>
</dbReference>
<feature type="transmembrane region" description="Helical" evidence="8">
    <location>
        <begin position="274"/>
        <end position="295"/>
    </location>
</feature>
<reference evidence="11" key="1">
    <citation type="submission" date="2016-10" db="EMBL/GenBank/DDBJ databases">
        <authorList>
            <person name="Varghese N."/>
            <person name="Submissions S."/>
        </authorList>
    </citation>
    <scope>NUCLEOTIDE SEQUENCE [LARGE SCALE GENOMIC DNA]</scope>
    <source>
        <strain evidence="11">DSM 44771</strain>
    </source>
</reference>
<dbReference type="AlphaFoldDB" id="A0A1I6RMM4"/>
<evidence type="ECO:0000256" key="8">
    <source>
        <dbReference type="SAM" id="Phobius"/>
    </source>
</evidence>
<dbReference type="PANTHER" id="PTHR23501:SF191">
    <property type="entry name" value="VACUOLAR BASIC AMINO ACID TRANSPORTER 4"/>
    <property type="match status" value="1"/>
</dbReference>
<evidence type="ECO:0000256" key="2">
    <source>
        <dbReference type="ARBA" id="ARBA00007520"/>
    </source>
</evidence>
<gene>
    <name evidence="10" type="ORF">SAMN05660874_02398</name>
</gene>
<keyword evidence="5 8" id="KW-0812">Transmembrane</keyword>
<dbReference type="EMBL" id="FOZX01000003">
    <property type="protein sequence ID" value="SFS65993.1"/>
    <property type="molecule type" value="Genomic_DNA"/>
</dbReference>
<dbReference type="PROSITE" id="PS50850">
    <property type="entry name" value="MFS"/>
    <property type="match status" value="1"/>
</dbReference>
<feature type="transmembrane region" description="Helical" evidence="8">
    <location>
        <begin position="336"/>
        <end position="358"/>
    </location>
</feature>
<evidence type="ECO:0000256" key="4">
    <source>
        <dbReference type="ARBA" id="ARBA00022475"/>
    </source>
</evidence>
<evidence type="ECO:0000256" key="7">
    <source>
        <dbReference type="ARBA" id="ARBA00023136"/>
    </source>
</evidence>
<accession>A0A1I6RMM4</accession>
<dbReference type="OrthoDB" id="9807274at2"/>
<dbReference type="Gene3D" id="1.20.1720.10">
    <property type="entry name" value="Multidrug resistance protein D"/>
    <property type="match status" value="1"/>
</dbReference>
<organism evidence="10 11">
    <name type="scientific">Saccharopolyspora flava</name>
    <dbReference type="NCBI Taxonomy" id="95161"/>
    <lineage>
        <taxon>Bacteria</taxon>
        <taxon>Bacillati</taxon>
        <taxon>Actinomycetota</taxon>
        <taxon>Actinomycetes</taxon>
        <taxon>Pseudonocardiales</taxon>
        <taxon>Pseudonocardiaceae</taxon>
        <taxon>Saccharopolyspora</taxon>
    </lineage>
</organism>
<dbReference type="GO" id="GO:0022857">
    <property type="term" value="F:transmembrane transporter activity"/>
    <property type="evidence" value="ECO:0007669"/>
    <property type="project" value="InterPro"/>
</dbReference>
<evidence type="ECO:0000256" key="6">
    <source>
        <dbReference type="ARBA" id="ARBA00022989"/>
    </source>
</evidence>
<dbReference type="CDD" id="cd17502">
    <property type="entry name" value="MFS_Azr1_MDR_like"/>
    <property type="match status" value="1"/>
</dbReference>
<feature type="domain" description="Major facilitator superfamily (MFS) profile" evidence="9">
    <location>
        <begin position="20"/>
        <end position="474"/>
    </location>
</feature>
<feature type="transmembrane region" description="Helical" evidence="8">
    <location>
        <begin position="400"/>
        <end position="424"/>
    </location>
</feature>
<feature type="transmembrane region" description="Helical" evidence="8">
    <location>
        <begin position="146"/>
        <end position="165"/>
    </location>
</feature>
<feature type="transmembrane region" description="Helical" evidence="8">
    <location>
        <begin position="85"/>
        <end position="104"/>
    </location>
</feature>
<dbReference type="InterPro" id="IPR036259">
    <property type="entry name" value="MFS_trans_sf"/>
</dbReference>
<evidence type="ECO:0000313" key="11">
    <source>
        <dbReference type="Proteomes" id="UP000198852"/>
    </source>
</evidence>
<keyword evidence="3" id="KW-0813">Transport</keyword>
<dbReference type="SUPFAM" id="SSF103473">
    <property type="entry name" value="MFS general substrate transporter"/>
    <property type="match status" value="1"/>
</dbReference>
<keyword evidence="7 8" id="KW-0472">Membrane</keyword>
<keyword evidence="4" id="KW-1003">Cell membrane</keyword>